<reference evidence="2" key="1">
    <citation type="submission" date="2025-08" db="UniProtKB">
        <authorList>
            <consortium name="RefSeq"/>
        </authorList>
    </citation>
    <scope>IDENTIFICATION</scope>
    <source>
        <tissue evidence="2">Gonads</tissue>
    </source>
</reference>
<keyword evidence="1" id="KW-1185">Reference proteome</keyword>
<dbReference type="Proteomes" id="UP000085678">
    <property type="component" value="Unplaced"/>
</dbReference>
<protein>
    <submittedName>
        <fullName evidence="2">Uncharacterized protein LOC106156140</fullName>
    </submittedName>
</protein>
<proteinExistence type="predicted"/>
<gene>
    <name evidence="2" type="primary">LOC106156140</name>
</gene>
<sequence length="122" mass="13207">MRSEKSLEEQALITTAMNCMYILALILCLVTTSQVYGGSLDRRVACTTCPPVYSVLGVTLGNTATTMRPQCFNIASPCTESPCQADNAQCITGCMCTAICVYSTQLLPWNSAPDGLLCRYPY</sequence>
<accession>A0A1S3HKR7</accession>
<name>A0A1S3HKR7_LINAN</name>
<dbReference type="AlphaFoldDB" id="A0A1S3HKR7"/>
<dbReference type="RefSeq" id="XP_013386705.1">
    <property type="nucleotide sequence ID" value="XM_013531251.1"/>
</dbReference>
<dbReference type="GeneID" id="106156140"/>
<dbReference type="KEGG" id="lak:106156140"/>
<dbReference type="InParanoid" id="A0A1S3HKR7"/>
<evidence type="ECO:0000313" key="1">
    <source>
        <dbReference type="Proteomes" id="UP000085678"/>
    </source>
</evidence>
<evidence type="ECO:0000313" key="2">
    <source>
        <dbReference type="RefSeq" id="XP_013386705.1"/>
    </source>
</evidence>
<organism evidence="1 2">
    <name type="scientific">Lingula anatina</name>
    <name type="common">Brachiopod</name>
    <name type="synonym">Lingula unguis</name>
    <dbReference type="NCBI Taxonomy" id="7574"/>
    <lineage>
        <taxon>Eukaryota</taxon>
        <taxon>Metazoa</taxon>
        <taxon>Spiralia</taxon>
        <taxon>Lophotrochozoa</taxon>
        <taxon>Brachiopoda</taxon>
        <taxon>Linguliformea</taxon>
        <taxon>Lingulata</taxon>
        <taxon>Lingulida</taxon>
        <taxon>Linguloidea</taxon>
        <taxon>Lingulidae</taxon>
        <taxon>Lingula</taxon>
    </lineage>
</organism>